<keyword evidence="1" id="KW-0472">Membrane</keyword>
<proteinExistence type="predicted"/>
<sequence>MGGVASIPSTDPSCTLQVIGAGFSRTGTVSMALALEKLLGGPVCHGGTQMHMLGDEYARRWVEVYEARHDRPELLRRLREVTRGFVGITDMPGVHFVEELLELYPEARVVGVRRDADRWWKSANEMHDKMTPWYMDVLLWPVPTSRWFARWHELAMERTKELGLLPFGPEYLDRYNDWVSRVVPEEKIVWMEMKDEWGPLCKMLDKPKPDLPFPRANDAEAAEGLIREKVKKATFIWSGIIGAVAISAAVAHRIYRRT</sequence>
<dbReference type="Pfam" id="PF17784">
    <property type="entry name" value="Sulfotransfer_4"/>
    <property type="match status" value="1"/>
</dbReference>
<dbReference type="InterPro" id="IPR027417">
    <property type="entry name" value="P-loop_NTPase"/>
</dbReference>
<accession>A0A4P7NP58</accession>
<dbReference type="AlphaFoldDB" id="A0A4P7NP58"/>
<keyword evidence="1" id="KW-1133">Transmembrane helix</keyword>
<organism evidence="2 3">
    <name type="scientific">Pyricularia oryzae</name>
    <name type="common">Rice blast fungus</name>
    <name type="synonym">Magnaporthe oryzae</name>
    <dbReference type="NCBI Taxonomy" id="318829"/>
    <lineage>
        <taxon>Eukaryota</taxon>
        <taxon>Fungi</taxon>
        <taxon>Dikarya</taxon>
        <taxon>Ascomycota</taxon>
        <taxon>Pezizomycotina</taxon>
        <taxon>Sordariomycetes</taxon>
        <taxon>Sordariomycetidae</taxon>
        <taxon>Magnaporthales</taxon>
        <taxon>Pyriculariaceae</taxon>
        <taxon>Pyricularia</taxon>
    </lineage>
</organism>
<dbReference type="InterPro" id="IPR040632">
    <property type="entry name" value="Sulfotransfer_4"/>
</dbReference>
<protein>
    <recommendedName>
        <fullName evidence="4">NAD dependent epimerase/dehydratase</fullName>
    </recommendedName>
</protein>
<feature type="transmembrane region" description="Helical" evidence="1">
    <location>
        <begin position="235"/>
        <end position="255"/>
    </location>
</feature>
<reference evidence="2 3" key="1">
    <citation type="journal article" date="2019" name="Mol. Biol. Evol.">
        <title>Blast fungal genomes show frequent chromosomal changes, gene gains and losses, and effector gene turnover.</title>
        <authorList>
            <person name="Gomez Luciano L.B."/>
            <person name="Jason Tsai I."/>
            <person name="Chuma I."/>
            <person name="Tosa Y."/>
            <person name="Chen Y.H."/>
            <person name="Li J.Y."/>
            <person name="Li M.Y."/>
            <person name="Jade Lu M.Y."/>
            <person name="Nakayashiki H."/>
            <person name="Li W.H."/>
        </authorList>
    </citation>
    <scope>NUCLEOTIDE SEQUENCE [LARGE SCALE GENOMIC DNA]</scope>
    <source>
        <strain evidence="2">MZ5-1-6</strain>
    </source>
</reference>
<evidence type="ECO:0008006" key="4">
    <source>
        <dbReference type="Google" id="ProtNLM"/>
    </source>
</evidence>
<dbReference type="Gene3D" id="3.40.50.300">
    <property type="entry name" value="P-loop containing nucleotide triphosphate hydrolases"/>
    <property type="match status" value="1"/>
</dbReference>
<name>A0A4P7NP58_PYROR</name>
<evidence type="ECO:0000313" key="2">
    <source>
        <dbReference type="EMBL" id="QBZ64153.1"/>
    </source>
</evidence>
<gene>
    <name evidence="2" type="ORF">PoMZ_05847</name>
</gene>
<dbReference type="PANTHER" id="PTHR36978">
    <property type="entry name" value="P-LOOP CONTAINING NUCLEOTIDE TRIPHOSPHATE HYDROLASE"/>
    <property type="match status" value="1"/>
</dbReference>
<evidence type="ECO:0000256" key="1">
    <source>
        <dbReference type="SAM" id="Phobius"/>
    </source>
</evidence>
<dbReference type="SUPFAM" id="SSF52540">
    <property type="entry name" value="P-loop containing nucleoside triphosphate hydrolases"/>
    <property type="match status" value="1"/>
</dbReference>
<dbReference type="Proteomes" id="UP000294847">
    <property type="component" value="Chromosome 6"/>
</dbReference>
<dbReference type="PANTHER" id="PTHR36978:SF3">
    <property type="entry name" value="P-LOOP CONTAINING NUCLEOSIDE TRIPHOSPHATE HYDROLASE PROTEIN"/>
    <property type="match status" value="1"/>
</dbReference>
<dbReference type="EMBL" id="CP034209">
    <property type="protein sequence ID" value="QBZ64153.1"/>
    <property type="molecule type" value="Genomic_DNA"/>
</dbReference>
<keyword evidence="1" id="KW-0812">Transmembrane</keyword>
<evidence type="ECO:0000313" key="3">
    <source>
        <dbReference type="Proteomes" id="UP000294847"/>
    </source>
</evidence>